<gene>
    <name evidence="3" type="ORF">N825_35165</name>
</gene>
<evidence type="ECO:0000313" key="3">
    <source>
        <dbReference type="EMBL" id="EWY40669.1"/>
    </source>
</evidence>
<dbReference type="InterPro" id="IPR033900">
    <property type="entry name" value="Gram_neg_porin_domain"/>
</dbReference>
<comment type="caution">
    <text evidence="3">The sequence shown here is derived from an EMBL/GenBank/DDBJ whole genome shotgun (WGS) entry which is preliminary data.</text>
</comment>
<protein>
    <recommendedName>
        <fullName evidence="2">Porin domain-containing protein</fullName>
    </recommendedName>
</protein>
<keyword evidence="1" id="KW-0732">Signal</keyword>
<evidence type="ECO:0000259" key="2">
    <source>
        <dbReference type="Pfam" id="PF13609"/>
    </source>
</evidence>
<organism evidence="3 4">
    <name type="scientific">Skermanella stibiiresistens SB22</name>
    <dbReference type="NCBI Taxonomy" id="1385369"/>
    <lineage>
        <taxon>Bacteria</taxon>
        <taxon>Pseudomonadati</taxon>
        <taxon>Pseudomonadota</taxon>
        <taxon>Alphaproteobacteria</taxon>
        <taxon>Rhodospirillales</taxon>
        <taxon>Azospirillaceae</taxon>
        <taxon>Skermanella</taxon>
    </lineage>
</organism>
<dbReference type="InterPro" id="IPR023614">
    <property type="entry name" value="Porin_dom_sf"/>
</dbReference>
<reference evidence="3 4" key="1">
    <citation type="submission" date="2013-08" db="EMBL/GenBank/DDBJ databases">
        <title>The genome sequence of Skermanella stibiiresistens.</title>
        <authorList>
            <person name="Zhu W."/>
            <person name="Wang G."/>
        </authorList>
    </citation>
    <scope>NUCLEOTIDE SEQUENCE [LARGE SCALE GENOMIC DNA]</scope>
    <source>
        <strain evidence="3 4">SB22</strain>
    </source>
</reference>
<sequence>MRNILLATTALAAVVGFTSAANAQMKVTLGGYTEFFAAIYDNNVSAVGTQQSGTEREFQLETEILIKADGKADNGLLYGAKVELQNGIPTAGTTGIGTDEASVYIGGSWGRLELGDFDGAADTLSIYAPLVGIESIDGDGIDFLAVNGVSFAGKTGTFEVGRTPWGAAIKAPDSSDATKIMYLTPRVAGFQGGFSYTPENGDEAQNVIANKNTRDYTDFLEFGINYTGEFSGVSVALGATGTSANGKGTTTSVALKDFTAYQLGGQVGYAGFKFGGSYIDADNYYVQTKTDSGDQHAWNVGASYTAGPATVGVIYSESEGYKRAMGSTPTSTYADKYELYGLSGSYTLAPGLLIMSDLLYLEEDLKTNAASTAAANKVSTDGYVWVISTRLNF</sequence>
<keyword evidence="4" id="KW-1185">Reference proteome</keyword>
<evidence type="ECO:0000313" key="4">
    <source>
        <dbReference type="Proteomes" id="UP000019486"/>
    </source>
</evidence>
<dbReference type="GO" id="GO:0015288">
    <property type="term" value="F:porin activity"/>
    <property type="evidence" value="ECO:0007669"/>
    <property type="project" value="InterPro"/>
</dbReference>
<dbReference type="Pfam" id="PF13609">
    <property type="entry name" value="Porin_4"/>
    <property type="match status" value="1"/>
</dbReference>
<dbReference type="EMBL" id="AVFL01000007">
    <property type="protein sequence ID" value="EWY40669.1"/>
    <property type="molecule type" value="Genomic_DNA"/>
</dbReference>
<dbReference type="Gene3D" id="2.40.160.10">
    <property type="entry name" value="Porin"/>
    <property type="match status" value="1"/>
</dbReference>
<name>W9H3Q9_9PROT</name>
<dbReference type="STRING" id="1385369.N825_35165"/>
<dbReference type="AlphaFoldDB" id="W9H3Q9"/>
<evidence type="ECO:0000256" key="1">
    <source>
        <dbReference type="SAM" id="SignalP"/>
    </source>
</evidence>
<feature type="chain" id="PRO_5004924919" description="Porin domain-containing protein" evidence="1">
    <location>
        <begin position="24"/>
        <end position="393"/>
    </location>
</feature>
<dbReference type="RefSeq" id="WP_037451366.1">
    <property type="nucleotide sequence ID" value="NZ_AVFL01000007.1"/>
</dbReference>
<dbReference type="GO" id="GO:0016020">
    <property type="term" value="C:membrane"/>
    <property type="evidence" value="ECO:0007669"/>
    <property type="project" value="InterPro"/>
</dbReference>
<dbReference type="Proteomes" id="UP000019486">
    <property type="component" value="Unassembled WGS sequence"/>
</dbReference>
<feature type="signal peptide" evidence="1">
    <location>
        <begin position="1"/>
        <end position="23"/>
    </location>
</feature>
<dbReference type="SUPFAM" id="SSF56935">
    <property type="entry name" value="Porins"/>
    <property type="match status" value="1"/>
</dbReference>
<feature type="domain" description="Porin" evidence="2">
    <location>
        <begin position="10"/>
        <end position="358"/>
    </location>
</feature>
<dbReference type="OrthoDB" id="6758483at2"/>
<accession>W9H3Q9</accession>
<proteinExistence type="predicted"/>